<feature type="transmembrane region" description="Helical" evidence="10">
    <location>
        <begin position="54"/>
        <end position="72"/>
    </location>
</feature>
<evidence type="ECO:0000256" key="2">
    <source>
        <dbReference type="ARBA" id="ARBA00022475"/>
    </source>
</evidence>
<dbReference type="Gene3D" id="1.20.1070.10">
    <property type="entry name" value="Rhodopsin 7-helix transmembrane proteins"/>
    <property type="match status" value="1"/>
</dbReference>
<dbReference type="PANTHER" id="PTHR24248">
    <property type="entry name" value="ADRENERGIC RECEPTOR-RELATED G-PROTEIN COUPLED RECEPTOR"/>
    <property type="match status" value="1"/>
</dbReference>
<proteinExistence type="evidence at transcript level"/>
<dbReference type="InterPro" id="IPR000276">
    <property type="entry name" value="GPCR_Rhodpsn"/>
</dbReference>
<comment type="subcellular location">
    <subcellularLocation>
        <location evidence="1">Cell membrane</location>
        <topology evidence="1">Multi-pass membrane protein</topology>
    </subcellularLocation>
</comment>
<reference evidence="12" key="1">
    <citation type="journal article" date="2003" name="J. Neurochem.">
        <title>A new G protein-coupled receptor from a primitive metazoan shows homology with vertebrate aminergic receptors and displays constitutive activity in mammalian cells.</title>
        <authorList>
            <person name="Bouchard C."/>
            <person name="Ribeiro P."/>
            <person name="Dube F."/>
            <person name="Anctil M."/>
        </authorList>
    </citation>
    <scope>NUCLEOTIDE SEQUENCE</scope>
</reference>
<dbReference type="AlphaFoldDB" id="Q8MTW3"/>
<dbReference type="GO" id="GO:0004930">
    <property type="term" value="F:G protein-coupled receptor activity"/>
    <property type="evidence" value="ECO:0007669"/>
    <property type="project" value="UniProtKB-KW"/>
</dbReference>
<protein>
    <submittedName>
        <fullName evidence="12">Orphan G protein-coupled receptor Ren 1</fullName>
    </submittedName>
</protein>
<comment type="similarity">
    <text evidence="9">Belongs to the G-protein coupled receptor 1 family.</text>
</comment>
<dbReference type="CDD" id="cd14967">
    <property type="entry name" value="7tmA_amine_R-like"/>
    <property type="match status" value="1"/>
</dbReference>
<keyword evidence="3 9" id="KW-0812">Transmembrane</keyword>
<dbReference type="PRINTS" id="PR00237">
    <property type="entry name" value="GPCRRHODOPSN"/>
</dbReference>
<evidence type="ECO:0000259" key="11">
    <source>
        <dbReference type="PROSITE" id="PS50262"/>
    </source>
</evidence>
<feature type="transmembrane region" description="Helical" evidence="10">
    <location>
        <begin position="134"/>
        <end position="154"/>
    </location>
</feature>
<dbReference type="GO" id="GO:0005886">
    <property type="term" value="C:plasma membrane"/>
    <property type="evidence" value="ECO:0007669"/>
    <property type="project" value="UniProtKB-SubCell"/>
</dbReference>
<evidence type="ECO:0000256" key="3">
    <source>
        <dbReference type="ARBA" id="ARBA00022692"/>
    </source>
</evidence>
<dbReference type="PROSITE" id="PS50262">
    <property type="entry name" value="G_PROTEIN_RECEP_F1_2"/>
    <property type="match status" value="1"/>
</dbReference>
<feature type="transmembrane region" description="Helical" evidence="10">
    <location>
        <begin position="249"/>
        <end position="271"/>
    </location>
</feature>
<keyword evidence="2" id="KW-1003">Cell membrane</keyword>
<dbReference type="EMBL" id="AY057115">
    <property type="protein sequence ID" value="AAL25619.1"/>
    <property type="molecule type" value="mRNA"/>
</dbReference>
<feature type="transmembrane region" description="Helical" evidence="10">
    <location>
        <begin position="174"/>
        <end position="198"/>
    </location>
</feature>
<dbReference type="InterPro" id="IPR017452">
    <property type="entry name" value="GPCR_Rhodpsn_7TM"/>
</dbReference>
<organism evidence="12">
    <name type="scientific">Renilla koellikeri</name>
    <name type="common">Koelliker's sea pansy</name>
    <dbReference type="NCBI Taxonomy" id="6135"/>
    <lineage>
        <taxon>Eukaryota</taxon>
        <taxon>Metazoa</taxon>
        <taxon>Cnidaria</taxon>
        <taxon>Anthozoa</taxon>
        <taxon>Octocorallia</taxon>
        <taxon>Scleralcyonacea</taxon>
        <taxon>Pennatuloidea</taxon>
        <taxon>Renillidae</taxon>
        <taxon>Renilla</taxon>
    </lineage>
</organism>
<feature type="transmembrane region" description="Helical" evidence="10">
    <location>
        <begin position="20"/>
        <end position="42"/>
    </location>
</feature>
<sequence length="344" mass="39515">MQSNNTAEQVAYNHDWDTVHALFLLLVIFVAVSGNAFVCAAVARYRRLQRPSNYFLVSLAASDILVALFSLPFRAYFEINATWQLGKHTCQFWIFVDLLCSSASIVNLSLISVDRYISLSRPLRYLVLMTTQRCRIGIFAVWLFSFTVSILSLHNWSSDGTLEYEVMCRKIDKVYYTASTILAILIPLTMLIVLYYLVFKMALEQQRKISQSTTTGNSFSQDGTINNPSQTHHHRRNFLRVELKAAKTLIIVVGTFLICWLPLFCMMLILQYSPKHFEGLPLRTQTILGTLFVNTLPYLNSALNPFIYTYFNSDFRKVFKDTFLTYLTCAKNRAEVNTESDARL</sequence>
<accession>Q8MTW3</accession>
<keyword evidence="6 10" id="KW-0472">Membrane</keyword>
<keyword evidence="4 10" id="KW-1133">Transmembrane helix</keyword>
<dbReference type="PROSITE" id="PS00237">
    <property type="entry name" value="G_PROTEIN_RECEP_F1_1"/>
    <property type="match status" value="1"/>
</dbReference>
<evidence type="ECO:0000256" key="7">
    <source>
        <dbReference type="ARBA" id="ARBA00023170"/>
    </source>
</evidence>
<feature type="transmembrane region" description="Helical" evidence="10">
    <location>
        <begin position="92"/>
        <end position="113"/>
    </location>
</feature>
<evidence type="ECO:0000256" key="1">
    <source>
        <dbReference type="ARBA" id="ARBA00004651"/>
    </source>
</evidence>
<evidence type="ECO:0000256" key="8">
    <source>
        <dbReference type="ARBA" id="ARBA00023224"/>
    </source>
</evidence>
<evidence type="ECO:0000256" key="4">
    <source>
        <dbReference type="ARBA" id="ARBA00022989"/>
    </source>
</evidence>
<keyword evidence="5 9" id="KW-0297">G-protein coupled receptor</keyword>
<dbReference type="SMART" id="SM01381">
    <property type="entry name" value="7TM_GPCR_Srsx"/>
    <property type="match status" value="1"/>
</dbReference>
<feature type="domain" description="G-protein coupled receptors family 1 profile" evidence="11">
    <location>
        <begin position="34"/>
        <end position="308"/>
    </location>
</feature>
<reference evidence="12" key="2">
    <citation type="journal article" date="2004" name="Gene">
        <title>Identification of a novel aminergic-like G protein-coupled receptor in the cnidarian Renilla koellikeri.</title>
        <authorList>
            <person name="Bouchard C."/>
            <person name="Ribeiro P."/>
            <person name="Dube F."/>
            <person name="Demers C."/>
            <person name="Anctil M."/>
        </authorList>
    </citation>
    <scope>NUCLEOTIDE SEQUENCE</scope>
</reference>
<dbReference type="Pfam" id="PF00001">
    <property type="entry name" value="7tm_1"/>
    <property type="match status" value="1"/>
</dbReference>
<feature type="transmembrane region" description="Helical" evidence="10">
    <location>
        <begin position="291"/>
        <end position="311"/>
    </location>
</feature>
<evidence type="ECO:0000256" key="10">
    <source>
        <dbReference type="SAM" id="Phobius"/>
    </source>
</evidence>
<evidence type="ECO:0000256" key="6">
    <source>
        <dbReference type="ARBA" id="ARBA00023136"/>
    </source>
</evidence>
<evidence type="ECO:0000256" key="9">
    <source>
        <dbReference type="RuleBase" id="RU000688"/>
    </source>
</evidence>
<keyword evidence="7 9" id="KW-0675">Receptor</keyword>
<dbReference type="FunFam" id="1.20.1070.10:FF:000496">
    <property type="entry name" value="Predicted protein"/>
    <property type="match status" value="1"/>
</dbReference>
<evidence type="ECO:0000256" key="5">
    <source>
        <dbReference type="ARBA" id="ARBA00023040"/>
    </source>
</evidence>
<keyword evidence="8 9" id="KW-0807">Transducer</keyword>
<name>Q8MTW3_RENKO</name>
<evidence type="ECO:0000313" key="12">
    <source>
        <dbReference type="EMBL" id="AAL25619.1"/>
    </source>
</evidence>
<dbReference type="SUPFAM" id="SSF81321">
    <property type="entry name" value="Family A G protein-coupled receptor-like"/>
    <property type="match status" value="1"/>
</dbReference>